<dbReference type="EMBL" id="KZ293701">
    <property type="protein sequence ID" value="PBK84073.1"/>
    <property type="molecule type" value="Genomic_DNA"/>
</dbReference>
<proteinExistence type="predicted"/>
<evidence type="ECO:0000313" key="1">
    <source>
        <dbReference type="EMBL" id="PBK84073.1"/>
    </source>
</evidence>
<dbReference type="InParanoid" id="A0A2H3D6X3"/>
<name>A0A2H3D6X3_ARMGA</name>
<dbReference type="Proteomes" id="UP000217790">
    <property type="component" value="Unassembled WGS sequence"/>
</dbReference>
<evidence type="ECO:0008006" key="3">
    <source>
        <dbReference type="Google" id="ProtNLM"/>
    </source>
</evidence>
<evidence type="ECO:0000313" key="2">
    <source>
        <dbReference type="Proteomes" id="UP000217790"/>
    </source>
</evidence>
<protein>
    <recommendedName>
        <fullName evidence="3">Hydrophobin</fullName>
    </recommendedName>
</protein>
<dbReference type="OrthoDB" id="2888612at2759"/>
<keyword evidence="2" id="KW-1185">Reference proteome</keyword>
<gene>
    <name evidence="1" type="ORF">ARMGADRAFT_618524</name>
</gene>
<organism evidence="1 2">
    <name type="scientific">Armillaria gallica</name>
    <name type="common">Bulbous honey fungus</name>
    <name type="synonym">Armillaria bulbosa</name>
    <dbReference type="NCBI Taxonomy" id="47427"/>
    <lineage>
        <taxon>Eukaryota</taxon>
        <taxon>Fungi</taxon>
        <taxon>Dikarya</taxon>
        <taxon>Basidiomycota</taxon>
        <taxon>Agaricomycotina</taxon>
        <taxon>Agaricomycetes</taxon>
        <taxon>Agaricomycetidae</taxon>
        <taxon>Agaricales</taxon>
        <taxon>Marasmiineae</taxon>
        <taxon>Physalacriaceae</taxon>
        <taxon>Armillaria</taxon>
    </lineage>
</organism>
<reference evidence="2" key="1">
    <citation type="journal article" date="2017" name="Nat. Ecol. Evol.">
        <title>Genome expansion and lineage-specific genetic innovations in the forest pathogenic fungi Armillaria.</title>
        <authorList>
            <person name="Sipos G."/>
            <person name="Prasanna A.N."/>
            <person name="Walter M.C."/>
            <person name="O'Connor E."/>
            <person name="Balint B."/>
            <person name="Krizsan K."/>
            <person name="Kiss B."/>
            <person name="Hess J."/>
            <person name="Varga T."/>
            <person name="Slot J."/>
            <person name="Riley R."/>
            <person name="Boka B."/>
            <person name="Rigling D."/>
            <person name="Barry K."/>
            <person name="Lee J."/>
            <person name="Mihaltcheva S."/>
            <person name="LaButti K."/>
            <person name="Lipzen A."/>
            <person name="Waldron R."/>
            <person name="Moloney N.M."/>
            <person name="Sperisen C."/>
            <person name="Kredics L."/>
            <person name="Vagvoelgyi C."/>
            <person name="Patrignani A."/>
            <person name="Fitzpatrick D."/>
            <person name="Nagy I."/>
            <person name="Doyle S."/>
            <person name="Anderson J.B."/>
            <person name="Grigoriev I.V."/>
            <person name="Gueldener U."/>
            <person name="Muensterkoetter M."/>
            <person name="Nagy L.G."/>
        </authorList>
    </citation>
    <scope>NUCLEOTIDE SEQUENCE [LARGE SCALE GENOMIC DNA]</scope>
    <source>
        <strain evidence="2">Ar21-2</strain>
    </source>
</reference>
<dbReference type="AlphaFoldDB" id="A0A2H3D6X3"/>
<accession>A0A2H3D6X3</accession>
<sequence length="140" mass="15342">MFSYRPEIDPPKICFFWTSCSDATSTMRFSLSILTAATLTFASPNATPIVEKRCLDSSDLVECCQEIGPTNTTLFATQEIDAPVDTSRMVGYNCSLPTIEIAGQASQCKDLNINQMCCSHQVFYASDGTYTAVNCTKAVY</sequence>